<proteinExistence type="predicted"/>
<feature type="non-terminal residue" evidence="1">
    <location>
        <position position="36"/>
    </location>
</feature>
<evidence type="ECO:0000313" key="1">
    <source>
        <dbReference type="EMBL" id="KFM61577.1"/>
    </source>
</evidence>
<dbReference type="Proteomes" id="UP000054359">
    <property type="component" value="Unassembled WGS sequence"/>
</dbReference>
<protein>
    <submittedName>
        <fullName evidence="1">Uncharacterized protein</fullName>
    </submittedName>
</protein>
<reference evidence="1 2" key="1">
    <citation type="submission" date="2013-11" db="EMBL/GenBank/DDBJ databases">
        <title>Genome sequencing of Stegodyphus mimosarum.</title>
        <authorList>
            <person name="Bechsgaard J."/>
        </authorList>
    </citation>
    <scope>NUCLEOTIDE SEQUENCE [LARGE SCALE GENOMIC DNA]</scope>
</reference>
<keyword evidence="2" id="KW-1185">Reference proteome</keyword>
<gene>
    <name evidence="1" type="ORF">X975_07887</name>
</gene>
<sequence length="36" mass="3956">MLDPLAVSFCSKVHNLHKSSRACSYAVKNIFTNATT</sequence>
<accession>A0A087T8Y8</accession>
<dbReference type="AlphaFoldDB" id="A0A087T8Y8"/>
<name>A0A087T8Y8_STEMI</name>
<organism evidence="1 2">
    <name type="scientific">Stegodyphus mimosarum</name>
    <name type="common">African social velvet spider</name>
    <dbReference type="NCBI Taxonomy" id="407821"/>
    <lineage>
        <taxon>Eukaryota</taxon>
        <taxon>Metazoa</taxon>
        <taxon>Ecdysozoa</taxon>
        <taxon>Arthropoda</taxon>
        <taxon>Chelicerata</taxon>
        <taxon>Arachnida</taxon>
        <taxon>Araneae</taxon>
        <taxon>Araneomorphae</taxon>
        <taxon>Entelegynae</taxon>
        <taxon>Eresoidea</taxon>
        <taxon>Eresidae</taxon>
        <taxon>Stegodyphus</taxon>
    </lineage>
</organism>
<dbReference type="EMBL" id="KK114030">
    <property type="protein sequence ID" value="KFM61577.1"/>
    <property type="molecule type" value="Genomic_DNA"/>
</dbReference>
<evidence type="ECO:0000313" key="2">
    <source>
        <dbReference type="Proteomes" id="UP000054359"/>
    </source>
</evidence>